<organism evidence="2 4">
    <name type="scientific">Jannaschia seohaensis</name>
    <dbReference type="NCBI Taxonomy" id="475081"/>
    <lineage>
        <taxon>Bacteria</taxon>
        <taxon>Pseudomonadati</taxon>
        <taxon>Pseudomonadota</taxon>
        <taxon>Alphaproteobacteria</taxon>
        <taxon>Rhodobacterales</taxon>
        <taxon>Roseobacteraceae</taxon>
        <taxon>Jannaschia</taxon>
    </lineage>
</organism>
<gene>
    <name evidence="1" type="ORF">BCF38_102637</name>
    <name evidence="2" type="ORF">SAMN05421539_102637</name>
</gene>
<evidence type="ECO:0000313" key="2">
    <source>
        <dbReference type="EMBL" id="SSA41990.1"/>
    </source>
</evidence>
<accession>A0A2Y9ACG2</accession>
<dbReference type="Proteomes" id="UP000245839">
    <property type="component" value="Unassembled WGS sequence"/>
</dbReference>
<dbReference type="EMBL" id="QGDJ01000002">
    <property type="protein sequence ID" value="PWJ21384.1"/>
    <property type="molecule type" value="Genomic_DNA"/>
</dbReference>
<keyword evidence="3" id="KW-1185">Reference proteome</keyword>
<reference evidence="1 3" key="2">
    <citation type="submission" date="2018-03" db="EMBL/GenBank/DDBJ databases">
        <title>Genomic Encyclopedia of Archaeal and Bacterial Type Strains, Phase II (KMG-II): from individual species to whole genera.</title>
        <authorList>
            <person name="Goeker M."/>
        </authorList>
    </citation>
    <scope>NUCLEOTIDE SEQUENCE [LARGE SCALE GENOMIC DNA]</scope>
    <source>
        <strain evidence="1 3">DSM 25227</strain>
    </source>
</reference>
<dbReference type="Proteomes" id="UP000251571">
    <property type="component" value="Unassembled WGS sequence"/>
</dbReference>
<dbReference type="AlphaFoldDB" id="A0A2Y9ACG2"/>
<name>A0A2Y9ACG2_9RHOB</name>
<sequence>MTDPLFHHPELRDRIEDAETSFFRRFTIDAVVAQYPHLEAFRAFTQSDEVREALRAEALAGHEGDLWVFAYGSLIWKPGAALRRDPARLCAGA</sequence>
<dbReference type="EMBL" id="UETC01000002">
    <property type="protein sequence ID" value="SSA41990.1"/>
    <property type="molecule type" value="Genomic_DNA"/>
</dbReference>
<proteinExistence type="predicted"/>
<dbReference type="RefSeq" id="WP_211317107.1">
    <property type="nucleotide sequence ID" value="NZ_QGDJ01000002.1"/>
</dbReference>
<protein>
    <submittedName>
        <fullName evidence="2">Cation transport protein ChaC</fullName>
    </submittedName>
</protein>
<evidence type="ECO:0000313" key="3">
    <source>
        <dbReference type="Proteomes" id="UP000245839"/>
    </source>
</evidence>
<evidence type="ECO:0000313" key="4">
    <source>
        <dbReference type="Proteomes" id="UP000251571"/>
    </source>
</evidence>
<evidence type="ECO:0000313" key="1">
    <source>
        <dbReference type="EMBL" id="PWJ21384.1"/>
    </source>
</evidence>
<reference evidence="2 4" key="1">
    <citation type="submission" date="2016-10" db="EMBL/GenBank/DDBJ databases">
        <authorList>
            <person name="Cai Z."/>
        </authorList>
    </citation>
    <scope>NUCLEOTIDE SEQUENCE [LARGE SCALE GENOMIC DNA]</scope>
    <source>
        <strain evidence="2 4">DSM 25227</strain>
    </source>
</reference>